<reference evidence="3" key="1">
    <citation type="submission" date="2017-09" db="EMBL/GenBank/DDBJ databases">
        <title>Depth-based differentiation of microbial function through sediment-hosted aquifers and enrichment of novel symbionts in the deep terrestrial subsurface.</title>
        <authorList>
            <person name="Probst A.J."/>
            <person name="Ladd B."/>
            <person name="Jarett J.K."/>
            <person name="Geller-Mcgrath D.E."/>
            <person name="Sieber C.M.K."/>
            <person name="Emerson J.B."/>
            <person name="Anantharaman K."/>
            <person name="Thomas B.C."/>
            <person name="Malmstrom R."/>
            <person name="Stieglmeier M."/>
            <person name="Klingl A."/>
            <person name="Woyke T."/>
            <person name="Ryan C.M."/>
            <person name="Banfield J.F."/>
        </authorList>
    </citation>
    <scope>NUCLEOTIDE SEQUENCE [LARGE SCALE GENOMIC DNA]</scope>
</reference>
<accession>A0A2M8LC38</accession>
<dbReference type="SMART" id="SM00867">
    <property type="entry name" value="YceI"/>
    <property type="match status" value="1"/>
</dbReference>
<dbReference type="Pfam" id="PF04264">
    <property type="entry name" value="YceI"/>
    <property type="match status" value="1"/>
</dbReference>
<protein>
    <recommendedName>
        <fullName evidence="1">Lipid/polyisoprenoid-binding YceI-like domain-containing protein</fullName>
    </recommendedName>
</protein>
<evidence type="ECO:0000313" key="2">
    <source>
        <dbReference type="EMBL" id="PJE74192.1"/>
    </source>
</evidence>
<feature type="domain" description="Lipid/polyisoprenoid-binding YceI-like" evidence="1">
    <location>
        <begin position="50"/>
        <end position="219"/>
    </location>
</feature>
<dbReference type="AlphaFoldDB" id="A0A2M8LC38"/>
<evidence type="ECO:0000259" key="1">
    <source>
        <dbReference type="SMART" id="SM00867"/>
    </source>
</evidence>
<dbReference type="PANTHER" id="PTHR34406">
    <property type="entry name" value="PROTEIN YCEI"/>
    <property type="match status" value="1"/>
</dbReference>
<dbReference type="Proteomes" id="UP000228700">
    <property type="component" value="Unassembled WGS sequence"/>
</dbReference>
<dbReference type="InterPro" id="IPR036761">
    <property type="entry name" value="TTHA0802/YceI-like_sf"/>
</dbReference>
<sequence>MKKIIILLIVVFVIGVSYKYFLRPVEAPTAPIGQMAAKLPDGTPGQSGIIYRIGSGSEAYFSIYELLAGKDKTVVGTTPDIGGDIRILDNTIEIGQISIDVRTLQTDSDDRDRALARFILKSTDPANELITFKPTLISGVPANIPTGKEFSFSVTGDLTISGITKKAVFVTKATITPEGLIGSTEAKLKRSDYDLVIPNLSFIANIPDEFTIGANIVAKNIAF</sequence>
<gene>
    <name evidence="2" type="ORF">COV01_01705</name>
</gene>
<dbReference type="SUPFAM" id="SSF101874">
    <property type="entry name" value="YceI-like"/>
    <property type="match status" value="1"/>
</dbReference>
<dbReference type="InterPro" id="IPR007372">
    <property type="entry name" value="Lipid/polyisoprenoid-bd_YceI"/>
</dbReference>
<name>A0A2M8LC38_9BACT</name>
<proteinExistence type="predicted"/>
<evidence type="ECO:0000313" key="3">
    <source>
        <dbReference type="Proteomes" id="UP000228700"/>
    </source>
</evidence>
<comment type="caution">
    <text evidence="2">The sequence shown here is derived from an EMBL/GenBank/DDBJ whole genome shotgun (WGS) entry which is preliminary data.</text>
</comment>
<dbReference type="Gene3D" id="2.40.128.110">
    <property type="entry name" value="Lipid/polyisoprenoid-binding, YceI-like"/>
    <property type="match status" value="1"/>
</dbReference>
<dbReference type="PANTHER" id="PTHR34406:SF1">
    <property type="entry name" value="PROTEIN YCEI"/>
    <property type="match status" value="1"/>
</dbReference>
<organism evidence="2 3">
    <name type="scientific">Candidatus Taylorbacteria bacterium CG10_big_fil_rev_8_21_14_0_10_41_48</name>
    <dbReference type="NCBI Taxonomy" id="1975024"/>
    <lineage>
        <taxon>Bacteria</taxon>
        <taxon>Candidatus Tayloriibacteriota</taxon>
    </lineage>
</organism>
<dbReference type="EMBL" id="PFEQ01000009">
    <property type="protein sequence ID" value="PJE74192.1"/>
    <property type="molecule type" value="Genomic_DNA"/>
</dbReference>